<dbReference type="EMBL" id="CM064443">
    <property type="protein sequence ID" value="KAK3413547.1"/>
    <property type="molecule type" value="Genomic_DNA"/>
</dbReference>
<accession>A0ACC3JI41</accession>
<sequence>MSDQVEVGSIMEEHGEKKGKSKRRDKKNRKDHQSRDEGNQLLETSSAPDRSEVDHTSTVDDHSQGISSTPKKANKKKRKKGNQNLSEEGDQQLRKNDETDQEAMKSNGETGDGVVEDDLNEPTMGEKLEKLNLVDGGIDMSHEKQEPSPLAQPRADSVNVLLKQALHADDRALLLDCLYTQDEKVIANSMSLLNPSDVLKLLQFLISIVESSRGAVLACALPWLRRLLLQHASGIMSQEASLVALNSLYQLIESRVMTFRPALQLSVSLDVLYAGVIDEKEEEDAPVKPVIYEDHDSEEEESEDAIMDINHDSPEEETSDIVFEEDSDADEMSD</sequence>
<evidence type="ECO:0000313" key="2">
    <source>
        <dbReference type="Proteomes" id="UP000030711"/>
    </source>
</evidence>
<protein>
    <submittedName>
        <fullName evidence="1">Uncharacterized protein</fullName>
    </submittedName>
</protein>
<name>A0ACC3JI41_EUCGR</name>
<evidence type="ECO:0000313" key="1">
    <source>
        <dbReference type="EMBL" id="KAK3413547.1"/>
    </source>
</evidence>
<proteinExistence type="predicted"/>
<reference evidence="1 2" key="1">
    <citation type="journal article" date="2014" name="Nature">
        <title>The genome of Eucalyptus grandis.</title>
        <authorList>
            <person name="Myburg A.A."/>
            <person name="Grattapaglia D."/>
            <person name="Tuskan G.A."/>
            <person name="Hellsten U."/>
            <person name="Hayes R.D."/>
            <person name="Grimwood J."/>
            <person name="Jenkins J."/>
            <person name="Lindquist E."/>
            <person name="Tice H."/>
            <person name="Bauer D."/>
            <person name="Goodstein D.M."/>
            <person name="Dubchak I."/>
            <person name="Poliakov A."/>
            <person name="Mizrachi E."/>
            <person name="Kullan A.R."/>
            <person name="Hussey S.G."/>
            <person name="Pinard D."/>
            <person name="van der Merwe K."/>
            <person name="Singh P."/>
            <person name="van Jaarsveld I."/>
            <person name="Silva-Junior O.B."/>
            <person name="Togawa R.C."/>
            <person name="Pappas M.R."/>
            <person name="Faria D.A."/>
            <person name="Sansaloni C.P."/>
            <person name="Petroli C.D."/>
            <person name="Yang X."/>
            <person name="Ranjan P."/>
            <person name="Tschaplinski T.J."/>
            <person name="Ye C.Y."/>
            <person name="Li T."/>
            <person name="Sterck L."/>
            <person name="Vanneste K."/>
            <person name="Murat F."/>
            <person name="Soler M."/>
            <person name="Clemente H.S."/>
            <person name="Saidi N."/>
            <person name="Cassan-Wang H."/>
            <person name="Dunand C."/>
            <person name="Hefer C.A."/>
            <person name="Bornberg-Bauer E."/>
            <person name="Kersting A.R."/>
            <person name="Vining K."/>
            <person name="Amarasinghe V."/>
            <person name="Ranik M."/>
            <person name="Naithani S."/>
            <person name="Elser J."/>
            <person name="Boyd A.E."/>
            <person name="Liston A."/>
            <person name="Spatafora J.W."/>
            <person name="Dharmwardhana P."/>
            <person name="Raja R."/>
            <person name="Sullivan C."/>
            <person name="Romanel E."/>
            <person name="Alves-Ferreira M."/>
            <person name="Kulheim C."/>
            <person name="Foley W."/>
            <person name="Carocha V."/>
            <person name="Paiva J."/>
            <person name="Kudrna D."/>
            <person name="Brommonschenkel S.H."/>
            <person name="Pasquali G."/>
            <person name="Byrne M."/>
            <person name="Rigault P."/>
            <person name="Tibbits J."/>
            <person name="Spokevicius A."/>
            <person name="Jones R.C."/>
            <person name="Steane D.A."/>
            <person name="Vaillancourt R.E."/>
            <person name="Potts B.M."/>
            <person name="Joubert F."/>
            <person name="Barry K."/>
            <person name="Pappas G.J."/>
            <person name="Strauss S.H."/>
            <person name="Jaiswal P."/>
            <person name="Grima-Pettenati J."/>
            <person name="Salse J."/>
            <person name="Van de Peer Y."/>
            <person name="Rokhsar D.S."/>
            <person name="Schmutz J."/>
        </authorList>
    </citation>
    <scope>NUCLEOTIDE SEQUENCE [LARGE SCALE GENOMIC DNA]</scope>
    <source>
        <strain evidence="2">cv. BRASUZ1</strain>
        <tissue evidence="1">Leaf extractions</tissue>
    </source>
</reference>
<organism evidence="1 2">
    <name type="scientific">Eucalyptus grandis</name>
    <name type="common">Flooded gum</name>
    <dbReference type="NCBI Taxonomy" id="71139"/>
    <lineage>
        <taxon>Eukaryota</taxon>
        <taxon>Viridiplantae</taxon>
        <taxon>Streptophyta</taxon>
        <taxon>Embryophyta</taxon>
        <taxon>Tracheophyta</taxon>
        <taxon>Spermatophyta</taxon>
        <taxon>Magnoliopsida</taxon>
        <taxon>eudicotyledons</taxon>
        <taxon>Gunneridae</taxon>
        <taxon>Pentapetalae</taxon>
        <taxon>rosids</taxon>
        <taxon>malvids</taxon>
        <taxon>Myrtales</taxon>
        <taxon>Myrtaceae</taxon>
        <taxon>Myrtoideae</taxon>
        <taxon>Eucalypteae</taxon>
        <taxon>Eucalyptus</taxon>
    </lineage>
</organism>
<comment type="caution">
    <text evidence="1">The sequence shown here is derived from an EMBL/GenBank/DDBJ whole genome shotgun (WGS) entry which is preliminary data.</text>
</comment>
<gene>
    <name evidence="1" type="ORF">EUGRSUZ_I02097</name>
</gene>
<keyword evidence="2" id="KW-1185">Reference proteome</keyword>
<dbReference type="Proteomes" id="UP000030711">
    <property type="component" value="Chromosome 9"/>
</dbReference>